<keyword evidence="7" id="KW-1185">Reference proteome</keyword>
<feature type="domain" description="D-isomer specific 2-hydroxyacid dehydrogenase catalytic" evidence="4">
    <location>
        <begin position="5"/>
        <end position="286"/>
    </location>
</feature>
<evidence type="ECO:0000256" key="2">
    <source>
        <dbReference type="ARBA" id="ARBA00073306"/>
    </source>
</evidence>
<protein>
    <recommendedName>
        <fullName evidence="2">Glyoxylate reductase/hydroxypyruvate reductase</fullName>
    </recommendedName>
</protein>
<evidence type="ECO:0000313" key="6">
    <source>
        <dbReference type="EnsemblMetazoa" id="MESCA004736-PA"/>
    </source>
</evidence>
<dbReference type="GO" id="GO:0030267">
    <property type="term" value="F:glyoxylate reductase (NADPH) activity"/>
    <property type="evidence" value="ECO:0007669"/>
    <property type="project" value="TreeGrafter"/>
</dbReference>
<dbReference type="FunFam" id="3.40.50.720:FF:000026">
    <property type="entry name" value="Glyoxylate/hydroxypyruvate reductase B"/>
    <property type="match status" value="1"/>
</dbReference>
<feature type="domain" description="D-isomer specific 2-hydroxyacid dehydrogenase NAD-binding" evidence="5">
    <location>
        <begin position="89"/>
        <end position="259"/>
    </location>
</feature>
<dbReference type="PROSITE" id="PS00671">
    <property type="entry name" value="D_2_HYDROXYACID_DH_3"/>
    <property type="match status" value="1"/>
</dbReference>
<dbReference type="PANTHER" id="PTHR10996:SF119">
    <property type="entry name" value="FI03731P-RELATED"/>
    <property type="match status" value="1"/>
</dbReference>
<evidence type="ECO:0000256" key="3">
    <source>
        <dbReference type="RuleBase" id="RU003719"/>
    </source>
</evidence>
<dbReference type="InterPro" id="IPR006139">
    <property type="entry name" value="D-isomer_2_OHA_DH_cat_dom"/>
</dbReference>
<dbReference type="AlphaFoldDB" id="T1GMG2"/>
<dbReference type="InterPro" id="IPR006140">
    <property type="entry name" value="D-isomer_DH_NAD-bd"/>
</dbReference>
<keyword evidence="1 3" id="KW-0560">Oxidoreductase</keyword>
<accession>T1GMG2</accession>
<proteinExistence type="inferred from homology"/>
<dbReference type="SUPFAM" id="SSF52283">
    <property type="entry name" value="Formate/glycerate dehydrogenase catalytic domain-like"/>
    <property type="match status" value="1"/>
</dbReference>
<dbReference type="InterPro" id="IPR029753">
    <property type="entry name" value="D-isomer_DH_CS"/>
</dbReference>
<dbReference type="Proteomes" id="UP000015102">
    <property type="component" value="Unassembled WGS sequence"/>
</dbReference>
<dbReference type="OMA" id="GRFGFNM"/>
<name>T1GMG2_MEGSC</name>
<dbReference type="HOGENOM" id="CLU_019796_1_2_1"/>
<organism evidence="6 7">
    <name type="scientific">Megaselia scalaris</name>
    <name type="common">Humpbacked fly</name>
    <name type="synonym">Phora scalaris</name>
    <dbReference type="NCBI Taxonomy" id="36166"/>
    <lineage>
        <taxon>Eukaryota</taxon>
        <taxon>Metazoa</taxon>
        <taxon>Ecdysozoa</taxon>
        <taxon>Arthropoda</taxon>
        <taxon>Hexapoda</taxon>
        <taxon>Insecta</taxon>
        <taxon>Pterygota</taxon>
        <taxon>Neoptera</taxon>
        <taxon>Endopterygota</taxon>
        <taxon>Diptera</taxon>
        <taxon>Brachycera</taxon>
        <taxon>Muscomorpha</taxon>
        <taxon>Platypezoidea</taxon>
        <taxon>Phoridae</taxon>
        <taxon>Megaseliini</taxon>
        <taxon>Megaselia</taxon>
    </lineage>
</organism>
<dbReference type="GO" id="GO:0008465">
    <property type="term" value="F:hydroxypyruvate reductase (NADH) activity"/>
    <property type="evidence" value="ECO:0007669"/>
    <property type="project" value="TreeGrafter"/>
</dbReference>
<evidence type="ECO:0000313" key="7">
    <source>
        <dbReference type="Proteomes" id="UP000015102"/>
    </source>
</evidence>
<reference evidence="7" key="1">
    <citation type="submission" date="2013-02" db="EMBL/GenBank/DDBJ databases">
        <authorList>
            <person name="Hughes D."/>
        </authorList>
    </citation>
    <scope>NUCLEOTIDE SEQUENCE</scope>
    <source>
        <strain>Durham</strain>
        <strain evidence="7">NC isolate 2 -- Noor lab</strain>
    </source>
</reference>
<dbReference type="GO" id="GO:0005829">
    <property type="term" value="C:cytosol"/>
    <property type="evidence" value="ECO:0007669"/>
    <property type="project" value="TreeGrafter"/>
</dbReference>
<dbReference type="Pfam" id="PF00389">
    <property type="entry name" value="2-Hacid_dh"/>
    <property type="match status" value="1"/>
</dbReference>
<reference evidence="6" key="2">
    <citation type="submission" date="2015-06" db="UniProtKB">
        <authorList>
            <consortium name="EnsemblMetazoa"/>
        </authorList>
    </citation>
    <scope>IDENTIFICATION</scope>
</reference>
<dbReference type="InterPro" id="IPR050223">
    <property type="entry name" value="D-isomer_2-hydroxyacid_DH"/>
</dbReference>
<sequence>KFQKVVVCNNIPPTREDTLQKIQGVDGVLWAHTDKVNGEVLDAAGKQLKVISTMTSGIDYVEIPTVKERGVLLGNTPGAVNVCVAELAIGLMLAAGRRFQHGRRIIETSTWETNHIDWMYGQEIRGSVVGFFGFGGIGQAVAERLKPFGVKKMITIQEGSFQMKTNLEQVIESDFIVVASPLTEQTREIFNEAAFNKMKKNCVFVNVGRGQIVEQNSLIKALKEGKIFSAGLDVMTPEPLPASHELMTLENCVVIPHLGTATLQTTTDMALIAAQNILNGLEGIPLPAGV</sequence>
<comment type="similarity">
    <text evidence="3">Belongs to the D-isomer specific 2-hydroxyacid dehydrogenase family.</text>
</comment>
<dbReference type="GO" id="GO:0051287">
    <property type="term" value="F:NAD binding"/>
    <property type="evidence" value="ECO:0007669"/>
    <property type="project" value="InterPro"/>
</dbReference>
<evidence type="ECO:0000259" key="5">
    <source>
        <dbReference type="Pfam" id="PF02826"/>
    </source>
</evidence>
<evidence type="ECO:0000256" key="1">
    <source>
        <dbReference type="ARBA" id="ARBA00023002"/>
    </source>
</evidence>
<dbReference type="SUPFAM" id="SSF51735">
    <property type="entry name" value="NAD(P)-binding Rossmann-fold domains"/>
    <property type="match status" value="1"/>
</dbReference>
<dbReference type="EnsemblMetazoa" id="MESCA004736-RA">
    <property type="protein sequence ID" value="MESCA004736-PA"/>
    <property type="gene ID" value="MESCA004736"/>
</dbReference>
<dbReference type="InterPro" id="IPR036291">
    <property type="entry name" value="NAD(P)-bd_dom_sf"/>
</dbReference>
<dbReference type="EMBL" id="CAQQ02007000">
    <property type="status" value="NOT_ANNOTATED_CDS"/>
    <property type="molecule type" value="Genomic_DNA"/>
</dbReference>
<dbReference type="Gene3D" id="3.40.50.720">
    <property type="entry name" value="NAD(P)-binding Rossmann-like Domain"/>
    <property type="match status" value="2"/>
</dbReference>
<evidence type="ECO:0000259" key="4">
    <source>
        <dbReference type="Pfam" id="PF00389"/>
    </source>
</evidence>
<dbReference type="Pfam" id="PF02826">
    <property type="entry name" value="2-Hacid_dh_C"/>
    <property type="match status" value="1"/>
</dbReference>
<dbReference type="PANTHER" id="PTHR10996">
    <property type="entry name" value="2-HYDROXYACID DEHYDROGENASE-RELATED"/>
    <property type="match status" value="1"/>
</dbReference>
<dbReference type="STRING" id="36166.T1GMG2"/>